<feature type="binding site" evidence="12">
    <location>
        <position position="203"/>
    </location>
    <ligand>
        <name>pyruvate</name>
        <dbReference type="ChEBI" id="CHEBI:15361"/>
    </ligand>
</feature>
<comment type="subunit">
    <text evidence="12">Homotetramer; dimer of dimers.</text>
</comment>
<feature type="active site" description="Schiff-base intermediate with substrate" evidence="12">
    <location>
        <position position="161"/>
    </location>
</feature>
<dbReference type="Pfam" id="PF00701">
    <property type="entry name" value="DHDPS"/>
    <property type="match status" value="1"/>
</dbReference>
<dbReference type="RefSeq" id="WP_225671132.1">
    <property type="nucleotide sequence ID" value="NZ_JAEDAH010000007.1"/>
</dbReference>
<evidence type="ECO:0000256" key="7">
    <source>
        <dbReference type="ARBA" id="ARBA00022915"/>
    </source>
</evidence>
<dbReference type="InterPro" id="IPR005263">
    <property type="entry name" value="DapA"/>
</dbReference>
<dbReference type="SUPFAM" id="SSF51569">
    <property type="entry name" value="Aldolase"/>
    <property type="match status" value="1"/>
</dbReference>
<comment type="catalytic activity">
    <reaction evidence="11 12">
        <text>L-aspartate 4-semialdehyde + pyruvate = (2S,4S)-4-hydroxy-2,3,4,5-tetrahydrodipicolinate + H2O + H(+)</text>
        <dbReference type="Rhea" id="RHEA:34171"/>
        <dbReference type="ChEBI" id="CHEBI:15361"/>
        <dbReference type="ChEBI" id="CHEBI:15377"/>
        <dbReference type="ChEBI" id="CHEBI:15378"/>
        <dbReference type="ChEBI" id="CHEBI:67139"/>
        <dbReference type="ChEBI" id="CHEBI:537519"/>
        <dbReference type="EC" id="4.3.3.7"/>
    </reaction>
</comment>
<dbReference type="CDD" id="cd00950">
    <property type="entry name" value="DHDPS"/>
    <property type="match status" value="1"/>
</dbReference>
<keyword evidence="9 12" id="KW-0456">Lyase</keyword>
<dbReference type="InterPro" id="IPR002220">
    <property type="entry name" value="DapA-like"/>
</dbReference>
<evidence type="ECO:0000256" key="3">
    <source>
        <dbReference type="ARBA" id="ARBA00007592"/>
    </source>
</evidence>
<dbReference type="InterPro" id="IPR020625">
    <property type="entry name" value="Schiff_base-form_aldolases_AS"/>
</dbReference>
<evidence type="ECO:0000256" key="13">
    <source>
        <dbReference type="PIRNR" id="PIRNR001365"/>
    </source>
</evidence>
<keyword evidence="6 12" id="KW-0028">Amino-acid biosynthesis</keyword>
<accession>A0ABS7ZP81</accession>
<evidence type="ECO:0000256" key="8">
    <source>
        <dbReference type="ARBA" id="ARBA00023154"/>
    </source>
</evidence>
<keyword evidence="10 12" id="KW-0704">Schiff base</keyword>
<dbReference type="PANTHER" id="PTHR12128:SF66">
    <property type="entry name" value="4-HYDROXY-2-OXOGLUTARATE ALDOLASE, MITOCHONDRIAL"/>
    <property type="match status" value="1"/>
</dbReference>
<keyword evidence="7 12" id="KW-0220">Diaminopimelate biosynthesis</keyword>
<dbReference type="PANTHER" id="PTHR12128">
    <property type="entry name" value="DIHYDRODIPICOLINATE SYNTHASE"/>
    <property type="match status" value="1"/>
</dbReference>
<protein>
    <recommendedName>
        <fullName evidence="4 12">4-hydroxy-tetrahydrodipicolinate synthase</fullName>
        <shortName evidence="12">HTPA synthase</shortName>
        <ecNumber evidence="4 12">4.3.3.7</ecNumber>
    </recommendedName>
</protein>
<keyword evidence="5 12" id="KW-0963">Cytoplasm</keyword>
<dbReference type="Proteomes" id="UP000714380">
    <property type="component" value="Unassembled WGS sequence"/>
</dbReference>
<evidence type="ECO:0000313" key="15">
    <source>
        <dbReference type="Proteomes" id="UP000714380"/>
    </source>
</evidence>
<gene>
    <name evidence="12" type="primary">dapA</name>
    <name evidence="14" type="ORF">I9W95_01620</name>
</gene>
<evidence type="ECO:0000256" key="12">
    <source>
        <dbReference type="HAMAP-Rule" id="MF_00418"/>
    </source>
</evidence>
<evidence type="ECO:0000256" key="4">
    <source>
        <dbReference type="ARBA" id="ARBA00012086"/>
    </source>
</evidence>
<comment type="pathway">
    <text evidence="2 12">Amino-acid biosynthesis; L-lysine biosynthesis via DAP pathway; (S)-tetrahydrodipicolinate from L-aspartate: step 3/4.</text>
</comment>
<proteinExistence type="inferred from homology"/>
<comment type="caution">
    <text evidence="12">Was originally thought to be a dihydrodipicolinate synthase (DHDPS), catalyzing the condensation of (S)-aspartate-beta-semialdehyde [(S)-ASA] and pyruvate to dihydrodipicolinate (DHDP). However, it was shown in E.coli that the product of the enzymatic reaction is not dihydrodipicolinate but in fact (4S)-4-hydroxy-2,3,4,5-tetrahydro-(2S)-dipicolinic acid (HTPA), and that the consecutive dehydration reaction leading to DHDP is not spontaneous but catalyzed by DapB.</text>
</comment>
<dbReference type="NCBIfam" id="TIGR00674">
    <property type="entry name" value="dapA"/>
    <property type="match status" value="1"/>
</dbReference>
<dbReference type="PROSITE" id="PS00665">
    <property type="entry name" value="DHDPS_1"/>
    <property type="match status" value="1"/>
</dbReference>
<name>A0ABS7ZP81_9GAMM</name>
<evidence type="ECO:0000256" key="11">
    <source>
        <dbReference type="ARBA" id="ARBA00047836"/>
    </source>
</evidence>
<dbReference type="InterPro" id="IPR013785">
    <property type="entry name" value="Aldolase_TIM"/>
</dbReference>
<dbReference type="PROSITE" id="PS00666">
    <property type="entry name" value="DHDPS_2"/>
    <property type="match status" value="1"/>
</dbReference>
<comment type="caution">
    <text evidence="14">The sequence shown here is derived from an EMBL/GenBank/DDBJ whole genome shotgun (WGS) entry which is preliminary data.</text>
</comment>
<dbReference type="EMBL" id="JAEDAH010000007">
    <property type="protein sequence ID" value="MCA6062296.1"/>
    <property type="molecule type" value="Genomic_DNA"/>
</dbReference>
<dbReference type="EC" id="4.3.3.7" evidence="4 12"/>
<sequence>MITGSIVALVTPMHADGQVDWERLDQLVEFHIKQGTDAIVAVGTTGESATLSTEEHCEVIGRVVRVTAGRRPIIAGTGANSTSEAIELTQEAKNLGADACLLVTPYYNKPPQRGLIKHHEAIAAAVDIPQILYNVPGRTACDMLPETVAALADIEQIIGVKEATGDLDRARKLIELVGDRMAVYSGDDETAYELILLGGKGNISVTANVAPALMHELCMLALDGKAAEAKALNERLMQLHNAMFVEANPIPVKWAMKRMGLMDRGIRLPLVELDERYYPKVELALANLDLI</sequence>
<evidence type="ECO:0000256" key="2">
    <source>
        <dbReference type="ARBA" id="ARBA00005120"/>
    </source>
</evidence>
<feature type="site" description="Part of a proton relay during catalysis" evidence="12">
    <location>
        <position position="107"/>
    </location>
</feature>
<evidence type="ECO:0000256" key="10">
    <source>
        <dbReference type="ARBA" id="ARBA00023270"/>
    </source>
</evidence>
<feature type="binding site" evidence="12">
    <location>
        <position position="45"/>
    </location>
    <ligand>
        <name>pyruvate</name>
        <dbReference type="ChEBI" id="CHEBI:15361"/>
    </ligand>
</feature>
<keyword evidence="15" id="KW-1185">Reference proteome</keyword>
<dbReference type="PIRSF" id="PIRSF001365">
    <property type="entry name" value="DHDPS"/>
    <property type="match status" value="1"/>
</dbReference>
<reference evidence="14 15" key="1">
    <citation type="submission" date="2020-12" db="EMBL/GenBank/DDBJ databases">
        <title>Novel Thalassolituus-related marine hydrocarbonoclastic bacteria mediated algae-derived hydrocarbons mineralization in twilight zone of the northern South China Sea.</title>
        <authorList>
            <person name="Dong C."/>
        </authorList>
    </citation>
    <scope>NUCLEOTIDE SEQUENCE [LARGE SCALE GENOMIC DNA]</scope>
    <source>
        <strain evidence="14 15">IMCC1826</strain>
    </source>
</reference>
<dbReference type="PRINTS" id="PR00146">
    <property type="entry name" value="DHPICSNTHASE"/>
</dbReference>
<dbReference type="Gene3D" id="3.20.20.70">
    <property type="entry name" value="Aldolase class I"/>
    <property type="match status" value="1"/>
</dbReference>
<dbReference type="HAMAP" id="MF_00418">
    <property type="entry name" value="DapA"/>
    <property type="match status" value="1"/>
</dbReference>
<dbReference type="GO" id="GO:0008840">
    <property type="term" value="F:4-hydroxy-tetrahydrodipicolinate synthase activity"/>
    <property type="evidence" value="ECO:0007669"/>
    <property type="project" value="UniProtKB-EC"/>
</dbReference>
<keyword evidence="8 12" id="KW-0457">Lysine biosynthesis</keyword>
<organism evidence="14 15">
    <name type="scientific">Thalassolituus marinus</name>
    <dbReference type="NCBI Taxonomy" id="671053"/>
    <lineage>
        <taxon>Bacteria</taxon>
        <taxon>Pseudomonadati</taxon>
        <taxon>Pseudomonadota</taxon>
        <taxon>Gammaproteobacteria</taxon>
        <taxon>Oceanospirillales</taxon>
        <taxon>Oceanospirillaceae</taxon>
        <taxon>Thalassolituus</taxon>
    </lineage>
</organism>
<evidence type="ECO:0000256" key="5">
    <source>
        <dbReference type="ARBA" id="ARBA00022490"/>
    </source>
</evidence>
<comment type="similarity">
    <text evidence="3 12 13">Belongs to the DapA family.</text>
</comment>
<evidence type="ECO:0000256" key="1">
    <source>
        <dbReference type="ARBA" id="ARBA00003294"/>
    </source>
</evidence>
<comment type="subcellular location">
    <subcellularLocation>
        <location evidence="12">Cytoplasm</location>
    </subcellularLocation>
</comment>
<evidence type="ECO:0000256" key="9">
    <source>
        <dbReference type="ARBA" id="ARBA00023239"/>
    </source>
</evidence>
<feature type="site" description="Part of a proton relay during catalysis" evidence="12">
    <location>
        <position position="44"/>
    </location>
</feature>
<evidence type="ECO:0000313" key="14">
    <source>
        <dbReference type="EMBL" id="MCA6062296.1"/>
    </source>
</evidence>
<comment type="function">
    <text evidence="1 12">Catalyzes the condensation of (S)-aspartate-beta-semialdehyde [(S)-ASA] and pyruvate to 4-hydroxy-tetrahydrodipicolinate (HTPA).</text>
</comment>
<evidence type="ECO:0000256" key="6">
    <source>
        <dbReference type="ARBA" id="ARBA00022605"/>
    </source>
</evidence>
<feature type="active site" description="Proton donor/acceptor" evidence="12">
    <location>
        <position position="133"/>
    </location>
</feature>
<dbReference type="SMART" id="SM01130">
    <property type="entry name" value="DHDPS"/>
    <property type="match status" value="1"/>
</dbReference>
<dbReference type="InterPro" id="IPR020624">
    <property type="entry name" value="Schiff_base-form_aldolases_CS"/>
</dbReference>